<evidence type="ECO:0008006" key="3">
    <source>
        <dbReference type="Google" id="ProtNLM"/>
    </source>
</evidence>
<protein>
    <recommendedName>
        <fullName evidence="3">Lipoprotein</fullName>
    </recommendedName>
</protein>
<name>A0A9E8SKH8_9BACT</name>
<evidence type="ECO:0000313" key="1">
    <source>
        <dbReference type="EMBL" id="WAC12495.1"/>
    </source>
</evidence>
<dbReference type="KEGG" id="dpf:ON006_00745"/>
<keyword evidence="2" id="KW-1185">Reference proteome</keyword>
<reference evidence="1" key="1">
    <citation type="submission" date="2022-11" db="EMBL/GenBank/DDBJ databases">
        <title>Dyadobacter pollutisoli sp. nov., isolated from plastic dumped soil.</title>
        <authorList>
            <person name="Kim J.M."/>
            <person name="Kim K.R."/>
            <person name="Lee J.K."/>
            <person name="Hao L."/>
            <person name="Jeon C.O."/>
        </authorList>
    </citation>
    <scope>NUCLEOTIDE SEQUENCE</scope>
    <source>
        <strain evidence="1">U1</strain>
    </source>
</reference>
<dbReference type="PROSITE" id="PS51257">
    <property type="entry name" value="PROKAR_LIPOPROTEIN"/>
    <property type="match status" value="1"/>
</dbReference>
<organism evidence="1 2">
    <name type="scientific">Dyadobacter pollutisoli</name>
    <dbReference type="NCBI Taxonomy" id="2910158"/>
    <lineage>
        <taxon>Bacteria</taxon>
        <taxon>Pseudomonadati</taxon>
        <taxon>Bacteroidota</taxon>
        <taxon>Cytophagia</taxon>
        <taxon>Cytophagales</taxon>
        <taxon>Spirosomataceae</taxon>
        <taxon>Dyadobacter</taxon>
    </lineage>
</organism>
<dbReference type="Proteomes" id="UP001164653">
    <property type="component" value="Chromosome"/>
</dbReference>
<gene>
    <name evidence="1" type="ORF">ON006_00745</name>
</gene>
<accession>A0A9E8SKH8</accession>
<evidence type="ECO:0000313" key="2">
    <source>
        <dbReference type="Proteomes" id="UP001164653"/>
    </source>
</evidence>
<proteinExistence type="predicted"/>
<dbReference type="RefSeq" id="WP_244825146.1">
    <property type="nucleotide sequence ID" value="NZ_CP112998.1"/>
</dbReference>
<dbReference type="EMBL" id="CP112998">
    <property type="protein sequence ID" value="WAC12495.1"/>
    <property type="molecule type" value="Genomic_DNA"/>
</dbReference>
<dbReference type="AlphaFoldDB" id="A0A9E8SKH8"/>
<sequence>MNSFRFIFILLLTLSGCKDKNLEPRFEPTDVLVGIKTGYTIDKVFDLINQVNLEVDYIEYSYYRSSLPSDSLQYVLDYLNTRPYAHRPDWPVTGYLHYQTNVIHVFPKLFQANDENNQRDWLECIKVMKLKEITDSEVGKMIYFHVPQGIEKKWVEKFQQMDLVEWAQLNYYHEISL</sequence>